<keyword evidence="3" id="KW-1185">Reference proteome</keyword>
<evidence type="ECO:0000313" key="2">
    <source>
        <dbReference type="EMBL" id="KAJ7398854.1"/>
    </source>
</evidence>
<comment type="caution">
    <text evidence="2">The sequence shown here is derived from an EMBL/GenBank/DDBJ whole genome shotgun (WGS) entry which is preliminary data.</text>
</comment>
<proteinExistence type="predicted"/>
<protein>
    <submittedName>
        <fullName evidence="2">Uncharacterized protein</fullName>
    </submittedName>
</protein>
<name>A0ABQ9CP14_9PASS</name>
<feature type="region of interest" description="Disordered" evidence="1">
    <location>
        <begin position="113"/>
        <end position="270"/>
    </location>
</feature>
<feature type="compositionally biased region" description="Low complexity" evidence="1">
    <location>
        <begin position="116"/>
        <end position="160"/>
    </location>
</feature>
<dbReference type="EMBL" id="WHWB01037013">
    <property type="protein sequence ID" value="KAJ7398854.1"/>
    <property type="molecule type" value="Genomic_DNA"/>
</dbReference>
<organism evidence="2 3">
    <name type="scientific">Willisornis vidua</name>
    <name type="common">Xingu scale-backed antbird</name>
    <dbReference type="NCBI Taxonomy" id="1566151"/>
    <lineage>
        <taxon>Eukaryota</taxon>
        <taxon>Metazoa</taxon>
        <taxon>Chordata</taxon>
        <taxon>Craniata</taxon>
        <taxon>Vertebrata</taxon>
        <taxon>Euteleostomi</taxon>
        <taxon>Archelosauria</taxon>
        <taxon>Archosauria</taxon>
        <taxon>Dinosauria</taxon>
        <taxon>Saurischia</taxon>
        <taxon>Theropoda</taxon>
        <taxon>Coelurosauria</taxon>
        <taxon>Aves</taxon>
        <taxon>Neognathae</taxon>
        <taxon>Neoaves</taxon>
        <taxon>Telluraves</taxon>
        <taxon>Australaves</taxon>
        <taxon>Passeriformes</taxon>
        <taxon>Thamnophilidae</taxon>
        <taxon>Willisornis</taxon>
    </lineage>
</organism>
<evidence type="ECO:0000313" key="3">
    <source>
        <dbReference type="Proteomes" id="UP001145742"/>
    </source>
</evidence>
<feature type="region of interest" description="Disordered" evidence="1">
    <location>
        <begin position="30"/>
        <end position="76"/>
    </location>
</feature>
<gene>
    <name evidence="2" type="ORF">WISP_00229</name>
</gene>
<evidence type="ECO:0000256" key="1">
    <source>
        <dbReference type="SAM" id="MobiDB-lite"/>
    </source>
</evidence>
<accession>A0ABQ9CP14</accession>
<reference evidence="2" key="1">
    <citation type="submission" date="2019-10" db="EMBL/GenBank/DDBJ databases">
        <authorList>
            <person name="Soares A.E.R."/>
            <person name="Aleixo A."/>
            <person name="Schneider P."/>
            <person name="Miyaki C.Y."/>
            <person name="Schneider M.P."/>
            <person name="Mello C."/>
            <person name="Vasconcelos A.T.R."/>
        </authorList>
    </citation>
    <scope>NUCLEOTIDE SEQUENCE</scope>
    <source>
        <tissue evidence="2">Muscle</tissue>
    </source>
</reference>
<sequence length="270" mass="28361">MQRVHSAPGTIRLAGHGEHSYVEMVIISSEESPETNSTEERAPFQPPENSPHCPVVSPPALPQGTLSPSEQGVARPEPVGGIHSIISGIVSWCSEKAQRLLSFLQTRVQDIRPVGSNTSSSSSSRSSFRSSSRSSSTFRSSSSSRSNSSSTRSSSSSSSNQESAPIISGEASKVEEEAGASQTGPKGNPSCLQPVPDPAEQEQPQKELEQSQEEPEQPVGAGLCVQGSSCSPSAPTGGRNCSPGGSQHPRKRMVSSPQDCAPPSKRLSRQ</sequence>
<dbReference type="Proteomes" id="UP001145742">
    <property type="component" value="Unassembled WGS sequence"/>
</dbReference>